<name>A0A7G2EGA3_ARATH</name>
<gene>
    <name evidence="2" type="ORF">AT9943_LOCUS9047</name>
</gene>
<protein>
    <submittedName>
        <fullName evidence="2">(thale cress) hypothetical protein</fullName>
    </submittedName>
</protein>
<keyword evidence="1" id="KW-0812">Transmembrane</keyword>
<evidence type="ECO:0000313" key="2">
    <source>
        <dbReference type="EMBL" id="CAD5320957.1"/>
    </source>
</evidence>
<dbReference type="AlphaFoldDB" id="A0A7G2EGA3"/>
<dbReference type="Proteomes" id="UP000516314">
    <property type="component" value="Chromosome 2"/>
</dbReference>
<reference evidence="2 3" key="1">
    <citation type="submission" date="2020-09" db="EMBL/GenBank/DDBJ databases">
        <authorList>
            <person name="Ashkenazy H."/>
        </authorList>
    </citation>
    <scope>NUCLEOTIDE SEQUENCE [LARGE SCALE GENOMIC DNA]</scope>
    <source>
        <strain evidence="3">cv. Cdm-0</strain>
    </source>
</reference>
<accession>A0A7G2EGA3</accession>
<keyword evidence="1" id="KW-0472">Membrane</keyword>
<dbReference type="Gene3D" id="1.20.1250.20">
    <property type="entry name" value="MFS general substrate transporter like domains"/>
    <property type="match status" value="1"/>
</dbReference>
<proteinExistence type="predicted"/>
<sequence>MEAAKVYTQDGTVDLQGRPVLASKTGRWRACSFLLGDDSLDNGGNSKIPKTDMRKRDNLAKDLVQVPIAAFKNRKLQCPDDHLELYELDSHYYKSNGKHQVHHTPVFRFLDKAAIKTSSRVPCTITSKGGGKSWIGNNLNDSRLDYYYGFLVVISIVNMGLFVWAASKYVYKSDDDTKEFSRGCVQMEAKALDTSPLSI</sequence>
<dbReference type="InterPro" id="IPR036259">
    <property type="entry name" value="MFS_trans_sf"/>
</dbReference>
<keyword evidence="1" id="KW-1133">Transmembrane helix</keyword>
<dbReference type="EMBL" id="LR881467">
    <property type="protein sequence ID" value="CAD5320957.1"/>
    <property type="molecule type" value="Genomic_DNA"/>
</dbReference>
<organism evidence="2 3">
    <name type="scientific">Arabidopsis thaliana</name>
    <name type="common">Mouse-ear cress</name>
    <dbReference type="NCBI Taxonomy" id="3702"/>
    <lineage>
        <taxon>Eukaryota</taxon>
        <taxon>Viridiplantae</taxon>
        <taxon>Streptophyta</taxon>
        <taxon>Embryophyta</taxon>
        <taxon>Tracheophyta</taxon>
        <taxon>Spermatophyta</taxon>
        <taxon>Magnoliopsida</taxon>
        <taxon>eudicotyledons</taxon>
        <taxon>Gunneridae</taxon>
        <taxon>Pentapetalae</taxon>
        <taxon>rosids</taxon>
        <taxon>malvids</taxon>
        <taxon>Brassicales</taxon>
        <taxon>Brassicaceae</taxon>
        <taxon>Camelineae</taxon>
        <taxon>Arabidopsis</taxon>
    </lineage>
</organism>
<evidence type="ECO:0000313" key="3">
    <source>
        <dbReference type="Proteomes" id="UP000516314"/>
    </source>
</evidence>
<feature type="transmembrane region" description="Helical" evidence="1">
    <location>
        <begin position="146"/>
        <end position="166"/>
    </location>
</feature>
<evidence type="ECO:0000256" key="1">
    <source>
        <dbReference type="SAM" id="Phobius"/>
    </source>
</evidence>